<proteinExistence type="predicted"/>
<evidence type="ECO:0000313" key="1">
    <source>
        <dbReference type="EMBL" id="MCQ6958346.1"/>
    </source>
</evidence>
<protein>
    <submittedName>
        <fullName evidence="1">DUF488 family protein</fullName>
    </submittedName>
</protein>
<comment type="caution">
    <text evidence="1">The sequence shown here is derived from an EMBL/GenBank/DDBJ whole genome shotgun (WGS) entry which is preliminary data.</text>
</comment>
<dbReference type="Pfam" id="PF22752">
    <property type="entry name" value="DUF488-N3i"/>
    <property type="match status" value="1"/>
</dbReference>
<dbReference type="PANTHER" id="PTHR36849">
    <property type="entry name" value="CYTOPLASMIC PROTEIN-RELATED"/>
    <property type="match status" value="1"/>
</dbReference>
<keyword evidence="2" id="KW-1185">Reference proteome</keyword>
<name>A0ABT1T171_9SPHI</name>
<dbReference type="PANTHER" id="PTHR36849:SF1">
    <property type="entry name" value="CYTOPLASMIC PROTEIN"/>
    <property type="match status" value="1"/>
</dbReference>
<dbReference type="Proteomes" id="UP001204376">
    <property type="component" value="Unassembled WGS sequence"/>
</dbReference>
<dbReference type="InterPro" id="IPR052552">
    <property type="entry name" value="YeaO-like"/>
</dbReference>
<dbReference type="EMBL" id="JANHOH010000001">
    <property type="protein sequence ID" value="MCQ6958346.1"/>
    <property type="molecule type" value="Genomic_DNA"/>
</dbReference>
<reference evidence="1 2" key="1">
    <citation type="submission" date="2022-07" db="EMBL/GenBank/DDBJ databases">
        <title>Mucilaginibacter sp. JC4.</title>
        <authorList>
            <person name="Le V."/>
            <person name="Ko S.-R."/>
            <person name="Ahn C.-Y."/>
            <person name="Oh H.-M."/>
        </authorList>
    </citation>
    <scope>NUCLEOTIDE SEQUENCE [LARGE SCALE GENOMIC DNA]</scope>
    <source>
        <strain evidence="1 2">JC4</strain>
    </source>
</reference>
<accession>A0ABT1T171</accession>
<evidence type="ECO:0000313" key="2">
    <source>
        <dbReference type="Proteomes" id="UP001204376"/>
    </source>
</evidence>
<organism evidence="1 2">
    <name type="scientific">Mucilaginibacter aquariorum</name>
    <dbReference type="NCBI Taxonomy" id="2967225"/>
    <lineage>
        <taxon>Bacteria</taxon>
        <taxon>Pseudomonadati</taxon>
        <taxon>Bacteroidota</taxon>
        <taxon>Sphingobacteriia</taxon>
        <taxon>Sphingobacteriales</taxon>
        <taxon>Sphingobacteriaceae</taxon>
        <taxon>Mucilaginibacter</taxon>
    </lineage>
</organism>
<sequence>MTVFKIKRIYEPAEKADGRRVLVDRLWPRGVKKNSIPVDAWQKDLAPTGNLRSWYKHDPAKWEEFQLRYLLELKHNPAVEDFLRATAGEQSITLLYAAKDKEHNHTLVLQRILEEMSGSVIVPR</sequence>
<dbReference type="RefSeq" id="WP_256538522.1">
    <property type="nucleotide sequence ID" value="NZ_JANHOH010000001.1"/>
</dbReference>
<gene>
    <name evidence="1" type="ORF">NPE20_10270</name>
</gene>